<dbReference type="GO" id="GO:0004197">
    <property type="term" value="F:cysteine-type endopeptidase activity"/>
    <property type="evidence" value="ECO:0007669"/>
    <property type="project" value="InterPro"/>
</dbReference>
<evidence type="ECO:0000313" key="2">
    <source>
        <dbReference type="EMBL" id="GAG05976.1"/>
    </source>
</evidence>
<sequence>MEIAGIRIVSSDEGGLLFEVSAPDIERTPVETVSGRFDQVRIPGYGYLGVEGYPDLPQTSTLIAIPPGAVPELTVLEQQSHIVEGVRVLPAAQQDLSNAFPDLTSDIGEYVPEFDTTYPVDAEAYSKDEFFPTNPVELDDIFWIRDRQVVRVLVRPVQANTERQTLKIYSSITLQITFNYVYGAESLAPETRQEASAYEATLSENILNFEESRGWR</sequence>
<feature type="domain" description="Gingipain propeptide" evidence="1">
    <location>
        <begin position="7"/>
        <end position="211"/>
    </location>
</feature>
<accession>X0VZU0</accession>
<dbReference type="AlphaFoldDB" id="X0VZU0"/>
<protein>
    <recommendedName>
        <fullName evidence="1">Gingipain propeptide domain-containing protein</fullName>
    </recommendedName>
</protein>
<evidence type="ECO:0000259" key="1">
    <source>
        <dbReference type="Pfam" id="PF08126"/>
    </source>
</evidence>
<gene>
    <name evidence="2" type="ORF">S01H1_36626</name>
</gene>
<dbReference type="Gene3D" id="2.60.40.3800">
    <property type="match status" value="1"/>
</dbReference>
<comment type="caution">
    <text evidence="2">The sequence shown here is derived from an EMBL/GenBank/DDBJ whole genome shotgun (WGS) entry which is preliminary data.</text>
</comment>
<name>X0VZU0_9ZZZZ</name>
<dbReference type="EMBL" id="BARS01022957">
    <property type="protein sequence ID" value="GAG05976.1"/>
    <property type="molecule type" value="Genomic_DNA"/>
</dbReference>
<dbReference type="Pfam" id="PF08126">
    <property type="entry name" value="Propeptide_C25"/>
    <property type="match status" value="1"/>
</dbReference>
<dbReference type="InterPro" id="IPR038490">
    <property type="entry name" value="Gingipain_propep_sf"/>
</dbReference>
<proteinExistence type="predicted"/>
<dbReference type="InterPro" id="IPR012600">
    <property type="entry name" value="Propeptide_C25"/>
</dbReference>
<feature type="non-terminal residue" evidence="2">
    <location>
        <position position="216"/>
    </location>
</feature>
<reference evidence="2" key="1">
    <citation type="journal article" date="2014" name="Front. Microbiol.">
        <title>High frequency of phylogenetically diverse reductive dehalogenase-homologous genes in deep subseafloor sedimentary metagenomes.</title>
        <authorList>
            <person name="Kawai M."/>
            <person name="Futagami T."/>
            <person name="Toyoda A."/>
            <person name="Takaki Y."/>
            <person name="Nishi S."/>
            <person name="Hori S."/>
            <person name="Arai W."/>
            <person name="Tsubouchi T."/>
            <person name="Morono Y."/>
            <person name="Uchiyama I."/>
            <person name="Ito T."/>
            <person name="Fujiyama A."/>
            <person name="Inagaki F."/>
            <person name="Takami H."/>
        </authorList>
    </citation>
    <scope>NUCLEOTIDE SEQUENCE</scope>
    <source>
        <strain evidence="2">Expedition CK06-06</strain>
    </source>
</reference>
<organism evidence="2">
    <name type="scientific">marine sediment metagenome</name>
    <dbReference type="NCBI Taxonomy" id="412755"/>
    <lineage>
        <taxon>unclassified sequences</taxon>
        <taxon>metagenomes</taxon>
        <taxon>ecological metagenomes</taxon>
    </lineage>
</organism>